<evidence type="ECO:0000256" key="1">
    <source>
        <dbReference type="SAM" id="MobiDB-lite"/>
    </source>
</evidence>
<evidence type="ECO:0000313" key="3">
    <source>
        <dbReference type="EMBL" id="EDM81367.1"/>
    </source>
</evidence>
<dbReference type="OrthoDB" id="5966279at2"/>
<feature type="transmembrane region" description="Helical" evidence="2">
    <location>
        <begin position="57"/>
        <end position="75"/>
    </location>
</feature>
<feature type="region of interest" description="Disordered" evidence="1">
    <location>
        <begin position="102"/>
        <end position="137"/>
    </location>
</feature>
<keyword evidence="2" id="KW-1133">Transmembrane helix</keyword>
<gene>
    <name evidence="3" type="ORF">PPSIR1_39290</name>
</gene>
<dbReference type="Pfam" id="PF03203">
    <property type="entry name" value="MerC"/>
    <property type="match status" value="1"/>
</dbReference>
<protein>
    <recommendedName>
        <fullName evidence="5">MerC domain-containing protein</fullName>
    </recommendedName>
</protein>
<keyword evidence="4" id="KW-1185">Reference proteome</keyword>
<dbReference type="GO" id="GO:0016020">
    <property type="term" value="C:membrane"/>
    <property type="evidence" value="ECO:0007669"/>
    <property type="project" value="InterPro"/>
</dbReference>
<dbReference type="AlphaFoldDB" id="A6FXY8"/>
<keyword evidence="2" id="KW-0812">Transmembrane</keyword>
<organism evidence="3 4">
    <name type="scientific">Plesiocystis pacifica SIR-1</name>
    <dbReference type="NCBI Taxonomy" id="391625"/>
    <lineage>
        <taxon>Bacteria</taxon>
        <taxon>Pseudomonadati</taxon>
        <taxon>Myxococcota</taxon>
        <taxon>Polyangia</taxon>
        <taxon>Nannocystales</taxon>
        <taxon>Nannocystaceae</taxon>
        <taxon>Plesiocystis</taxon>
    </lineage>
</organism>
<dbReference type="Proteomes" id="UP000005801">
    <property type="component" value="Unassembled WGS sequence"/>
</dbReference>
<accession>A6FXY8</accession>
<dbReference type="RefSeq" id="WP_006969337.1">
    <property type="nucleotide sequence ID" value="NZ_ABCS01000003.1"/>
</dbReference>
<dbReference type="GO" id="GO:0015097">
    <property type="term" value="F:mercury ion transmembrane transporter activity"/>
    <property type="evidence" value="ECO:0007669"/>
    <property type="project" value="InterPro"/>
</dbReference>
<feature type="transmembrane region" description="Helical" evidence="2">
    <location>
        <begin position="82"/>
        <end position="100"/>
    </location>
</feature>
<name>A6FXY8_9BACT</name>
<feature type="transmembrane region" description="Helical" evidence="2">
    <location>
        <begin position="20"/>
        <end position="51"/>
    </location>
</feature>
<feature type="compositionally biased region" description="Basic and acidic residues" evidence="1">
    <location>
        <begin position="103"/>
        <end position="117"/>
    </location>
</feature>
<evidence type="ECO:0008006" key="5">
    <source>
        <dbReference type="Google" id="ProtNLM"/>
    </source>
</evidence>
<sequence length="178" mass="18713">MARALSTFDSNASHGRVDRFGAVASSLCAIHCTVAALLPALFGTLGLGLLLGHEAEWIFTAVALGFAVLALIFTWRRHRSTLVAGLMAVGIVGLMASRGLEMGGEHDEHHAQEAHGEHHGHKDHHAQAHAPGEHHEGGSHLAGTVVGVLAGISLVSGHVIGLRKSRECREDCAEPRSS</sequence>
<proteinExistence type="predicted"/>
<feature type="transmembrane region" description="Helical" evidence="2">
    <location>
        <begin position="141"/>
        <end position="160"/>
    </location>
</feature>
<evidence type="ECO:0000313" key="4">
    <source>
        <dbReference type="Proteomes" id="UP000005801"/>
    </source>
</evidence>
<dbReference type="EMBL" id="ABCS01000003">
    <property type="protein sequence ID" value="EDM81367.1"/>
    <property type="molecule type" value="Genomic_DNA"/>
</dbReference>
<keyword evidence="2" id="KW-0472">Membrane</keyword>
<dbReference type="InterPro" id="IPR004891">
    <property type="entry name" value="Mercury-R_MerC"/>
</dbReference>
<evidence type="ECO:0000256" key="2">
    <source>
        <dbReference type="SAM" id="Phobius"/>
    </source>
</evidence>
<reference evidence="3 4" key="1">
    <citation type="submission" date="2007-06" db="EMBL/GenBank/DDBJ databases">
        <authorList>
            <person name="Shimkets L."/>
            <person name="Ferriera S."/>
            <person name="Johnson J."/>
            <person name="Kravitz S."/>
            <person name="Beeson K."/>
            <person name="Sutton G."/>
            <person name="Rogers Y.-H."/>
            <person name="Friedman R."/>
            <person name="Frazier M."/>
            <person name="Venter J.C."/>
        </authorList>
    </citation>
    <scope>NUCLEOTIDE SEQUENCE [LARGE SCALE GENOMIC DNA]</scope>
    <source>
        <strain evidence="3 4">SIR-1</strain>
    </source>
</reference>
<comment type="caution">
    <text evidence="3">The sequence shown here is derived from an EMBL/GenBank/DDBJ whole genome shotgun (WGS) entry which is preliminary data.</text>
</comment>